<dbReference type="AlphaFoldDB" id="A0AA37GLL2"/>
<sequence length="119" mass="13472">MSSEEIKVQWPASRVLLMCQHGLYKHKELQRRVTFFEDLFRLLSMRSEAESVKIIGRMRIAIIETDLEDLVKSIKNADLLIQLAPAQSDQAPLASGEPSVDTHLPTMPLDDISSLIELL</sequence>
<gene>
    <name evidence="1" type="ORF">ColLi_05419</name>
</gene>
<protein>
    <submittedName>
        <fullName evidence="1">Uncharacterized protein</fullName>
    </submittedName>
</protein>
<organism evidence="1 2">
    <name type="scientific">Colletotrichum liriopes</name>
    <dbReference type="NCBI Taxonomy" id="708192"/>
    <lineage>
        <taxon>Eukaryota</taxon>
        <taxon>Fungi</taxon>
        <taxon>Dikarya</taxon>
        <taxon>Ascomycota</taxon>
        <taxon>Pezizomycotina</taxon>
        <taxon>Sordariomycetes</taxon>
        <taxon>Hypocreomycetidae</taxon>
        <taxon>Glomerellales</taxon>
        <taxon>Glomerellaceae</taxon>
        <taxon>Colletotrichum</taxon>
        <taxon>Colletotrichum spaethianum species complex</taxon>
    </lineage>
</organism>
<proteinExistence type="predicted"/>
<reference evidence="1 2" key="1">
    <citation type="submission" date="2021-07" db="EMBL/GenBank/DDBJ databases">
        <title>Genome data of Colletotrichum spaethianum.</title>
        <authorList>
            <person name="Utami Y.D."/>
            <person name="Hiruma K."/>
        </authorList>
    </citation>
    <scope>NUCLEOTIDE SEQUENCE [LARGE SCALE GENOMIC DNA]</scope>
    <source>
        <strain evidence="1 2">MAFF 242679</strain>
    </source>
</reference>
<dbReference type="EMBL" id="BPPX01000009">
    <property type="protein sequence ID" value="GJC82581.1"/>
    <property type="molecule type" value="Genomic_DNA"/>
</dbReference>
<dbReference type="Proteomes" id="UP001055172">
    <property type="component" value="Unassembled WGS sequence"/>
</dbReference>
<keyword evidence="2" id="KW-1185">Reference proteome</keyword>
<evidence type="ECO:0000313" key="2">
    <source>
        <dbReference type="Proteomes" id="UP001055172"/>
    </source>
</evidence>
<evidence type="ECO:0000313" key="1">
    <source>
        <dbReference type="EMBL" id="GJC82581.1"/>
    </source>
</evidence>
<comment type="caution">
    <text evidence="1">The sequence shown here is derived from an EMBL/GenBank/DDBJ whole genome shotgun (WGS) entry which is preliminary data.</text>
</comment>
<accession>A0AA37GLL2</accession>
<name>A0AA37GLL2_9PEZI</name>